<evidence type="ECO:0000313" key="1">
    <source>
        <dbReference type="EMBL" id="KAI0068501.1"/>
    </source>
</evidence>
<comment type="caution">
    <text evidence="1">The sequence shown here is derived from an EMBL/GenBank/DDBJ whole genome shotgun (WGS) entry which is preliminary data.</text>
</comment>
<proteinExistence type="predicted"/>
<sequence length="102" mass="10697">MFRSPELATSRFDIAVGLLFACAFVGVFTHCAVDTMPPRGNVGSTSAFGALLGGASSFGRSPISFYLDHSHVRVPDFQGARSSGTVGHGAAMQNCTCVRFHA</sequence>
<keyword evidence="2" id="KW-1185">Reference proteome</keyword>
<reference evidence="1" key="2">
    <citation type="journal article" date="2022" name="New Phytol.">
        <title>Evolutionary transition to the ectomycorrhizal habit in the genomes of a hyperdiverse lineage of mushroom-forming fungi.</title>
        <authorList>
            <person name="Looney B."/>
            <person name="Miyauchi S."/>
            <person name="Morin E."/>
            <person name="Drula E."/>
            <person name="Courty P.E."/>
            <person name="Kohler A."/>
            <person name="Kuo A."/>
            <person name="LaButti K."/>
            <person name="Pangilinan J."/>
            <person name="Lipzen A."/>
            <person name="Riley R."/>
            <person name="Andreopoulos W."/>
            <person name="He G."/>
            <person name="Johnson J."/>
            <person name="Nolan M."/>
            <person name="Tritt A."/>
            <person name="Barry K.W."/>
            <person name="Grigoriev I.V."/>
            <person name="Nagy L.G."/>
            <person name="Hibbett D."/>
            <person name="Henrissat B."/>
            <person name="Matheny P.B."/>
            <person name="Labbe J."/>
            <person name="Martin F.M."/>
        </authorList>
    </citation>
    <scope>NUCLEOTIDE SEQUENCE</scope>
    <source>
        <strain evidence="1">HHB10654</strain>
    </source>
</reference>
<gene>
    <name evidence="1" type="ORF">BV25DRAFT_3233</name>
</gene>
<reference evidence="1" key="1">
    <citation type="submission" date="2021-03" db="EMBL/GenBank/DDBJ databases">
        <authorList>
            <consortium name="DOE Joint Genome Institute"/>
            <person name="Ahrendt S."/>
            <person name="Looney B.P."/>
            <person name="Miyauchi S."/>
            <person name="Morin E."/>
            <person name="Drula E."/>
            <person name="Courty P.E."/>
            <person name="Chicoki N."/>
            <person name="Fauchery L."/>
            <person name="Kohler A."/>
            <person name="Kuo A."/>
            <person name="Labutti K."/>
            <person name="Pangilinan J."/>
            <person name="Lipzen A."/>
            <person name="Riley R."/>
            <person name="Andreopoulos W."/>
            <person name="He G."/>
            <person name="Johnson J."/>
            <person name="Barry K.W."/>
            <person name="Grigoriev I.V."/>
            <person name="Nagy L."/>
            <person name="Hibbett D."/>
            <person name="Henrissat B."/>
            <person name="Matheny P.B."/>
            <person name="Labbe J."/>
            <person name="Martin F."/>
        </authorList>
    </citation>
    <scope>NUCLEOTIDE SEQUENCE</scope>
    <source>
        <strain evidence="1">HHB10654</strain>
    </source>
</reference>
<protein>
    <submittedName>
        <fullName evidence="1">Uncharacterized protein</fullName>
    </submittedName>
</protein>
<accession>A0ACB8TJ87</accession>
<name>A0ACB8TJ87_9AGAM</name>
<dbReference type="Proteomes" id="UP000814140">
    <property type="component" value="Unassembled WGS sequence"/>
</dbReference>
<organism evidence="1 2">
    <name type="scientific">Artomyces pyxidatus</name>
    <dbReference type="NCBI Taxonomy" id="48021"/>
    <lineage>
        <taxon>Eukaryota</taxon>
        <taxon>Fungi</taxon>
        <taxon>Dikarya</taxon>
        <taxon>Basidiomycota</taxon>
        <taxon>Agaricomycotina</taxon>
        <taxon>Agaricomycetes</taxon>
        <taxon>Russulales</taxon>
        <taxon>Auriscalpiaceae</taxon>
        <taxon>Artomyces</taxon>
    </lineage>
</organism>
<dbReference type="EMBL" id="MU277187">
    <property type="protein sequence ID" value="KAI0068501.1"/>
    <property type="molecule type" value="Genomic_DNA"/>
</dbReference>
<evidence type="ECO:0000313" key="2">
    <source>
        <dbReference type="Proteomes" id="UP000814140"/>
    </source>
</evidence>